<proteinExistence type="predicted"/>
<dbReference type="GO" id="GO:0005770">
    <property type="term" value="C:late endosome"/>
    <property type="evidence" value="ECO:0007669"/>
    <property type="project" value="TreeGrafter"/>
</dbReference>
<evidence type="ECO:0000313" key="4">
    <source>
        <dbReference type="Proteomes" id="UP000008553"/>
    </source>
</evidence>
<dbReference type="GO" id="GO:0007034">
    <property type="term" value="P:vacuolar transport"/>
    <property type="evidence" value="ECO:0007669"/>
    <property type="project" value="TreeGrafter"/>
</dbReference>
<feature type="domain" description="FPL" evidence="2">
    <location>
        <begin position="23"/>
        <end position="170"/>
    </location>
</feature>
<dbReference type="GO" id="GO:0005794">
    <property type="term" value="C:Golgi apparatus"/>
    <property type="evidence" value="ECO:0007669"/>
    <property type="project" value="TreeGrafter"/>
</dbReference>
<dbReference type="GO" id="GO:1901096">
    <property type="term" value="P:regulation of autophagosome maturation"/>
    <property type="evidence" value="ECO:0007669"/>
    <property type="project" value="TreeGrafter"/>
</dbReference>
<dbReference type="EMBL" id="AABL01000969">
    <property type="protein sequence ID" value="EAA22951.1"/>
    <property type="molecule type" value="Genomic_DNA"/>
</dbReference>
<dbReference type="PANTHER" id="PTHR21481:SF0">
    <property type="entry name" value="PROTEIN CLEC16A"/>
    <property type="match status" value="1"/>
</dbReference>
<dbReference type="InParanoid" id="Q7RJ79"/>
<comment type="caution">
    <text evidence="3">The sequence shown here is derived from an EMBL/GenBank/DDBJ whole genome shotgun (WGS) entry which is preliminary data.</text>
</comment>
<keyword evidence="1" id="KW-0072">Autophagy</keyword>
<evidence type="ECO:0000313" key="3">
    <source>
        <dbReference type="EMBL" id="EAA22951.1"/>
    </source>
</evidence>
<dbReference type="PANTHER" id="PTHR21481">
    <property type="entry name" value="PROTEIN CLEC16A"/>
    <property type="match status" value="1"/>
</dbReference>
<dbReference type="GO" id="GO:0016197">
    <property type="term" value="P:endosomal transport"/>
    <property type="evidence" value="ECO:0007669"/>
    <property type="project" value="TreeGrafter"/>
</dbReference>
<reference evidence="3 4" key="1">
    <citation type="journal article" date="2002" name="Nature">
        <title>Genome sequence and comparative analysis of the model rodent malaria parasite Plasmodium yoelii yoelii.</title>
        <authorList>
            <person name="Carlton J.M."/>
            <person name="Angiuoli S.V."/>
            <person name="Suh B.B."/>
            <person name="Kooij T.W."/>
            <person name="Pertea M."/>
            <person name="Silva J.C."/>
            <person name="Ermolaeva M.D."/>
            <person name="Allen J.E."/>
            <person name="Selengut J.D."/>
            <person name="Koo H.L."/>
            <person name="Peterson J.D."/>
            <person name="Pop M."/>
            <person name="Kosack D.S."/>
            <person name="Shumway M.F."/>
            <person name="Bidwell S.L."/>
            <person name="Shallom S.J."/>
            <person name="van Aken S.E."/>
            <person name="Riedmuller S.B."/>
            <person name="Feldblyum T.V."/>
            <person name="Cho J.K."/>
            <person name="Quackenbush J."/>
            <person name="Sedegah M."/>
            <person name="Shoaibi A."/>
            <person name="Cummings L.M."/>
            <person name="Florens L."/>
            <person name="Yates J.R."/>
            <person name="Raine J.D."/>
            <person name="Sinden R.E."/>
            <person name="Harris M.A."/>
            <person name="Cunningham D.A."/>
            <person name="Preiser P.R."/>
            <person name="Bergman L.W."/>
            <person name="Vaidya A.B."/>
            <person name="van Lin L.H."/>
            <person name="Janse C.J."/>
            <person name="Waters A.P."/>
            <person name="Smith H.O."/>
            <person name="White O.R."/>
            <person name="Salzberg S.L."/>
            <person name="Venter J.C."/>
            <person name="Fraser C.M."/>
            <person name="Hoffman S.L."/>
            <person name="Gardner M.J."/>
            <person name="Carucci D.J."/>
        </authorList>
    </citation>
    <scope>NUCLEOTIDE SEQUENCE [LARGE SCALE GENOMIC DNA]</scope>
    <source>
        <strain evidence="3 4">17XNL</strain>
    </source>
</reference>
<gene>
    <name evidence="3" type="ORF">PY03384</name>
</gene>
<protein>
    <submittedName>
        <fullName evidence="3">GOP-1-related</fullName>
    </submittedName>
</protein>
<evidence type="ECO:0000259" key="2">
    <source>
        <dbReference type="Pfam" id="PF09758"/>
    </source>
</evidence>
<dbReference type="AlphaFoldDB" id="Q7RJ79"/>
<dbReference type="STRING" id="73239.Q7RJ79"/>
<sequence length="179" mass="21851">YYFEKLVNINLNNVNTNNFTELLRKITQIIIWGDKHDDQIFQYFCEDNIFTHFIYLLRQDINKTIRIQVYQSLTLLIQNLQKDISLYYIFSNNKINNLIYTTFINQDEDIIPYYISMIKSISFFLNYDTSKFFFNEKNKKFPLYTESLRLYKFNDIITRTYVKNIILNIFKSKFVHLSL</sequence>
<accession>Q7RJ79</accession>
<evidence type="ECO:0000256" key="1">
    <source>
        <dbReference type="ARBA" id="ARBA00023006"/>
    </source>
</evidence>
<keyword evidence="4" id="KW-1185">Reference proteome</keyword>
<dbReference type="InterPro" id="IPR019155">
    <property type="entry name" value="CLEC16A/TT9_N"/>
</dbReference>
<name>Q7RJ79_PLAYO</name>
<organism evidence="3 4">
    <name type="scientific">Plasmodium yoelii yoelii</name>
    <dbReference type="NCBI Taxonomy" id="73239"/>
    <lineage>
        <taxon>Eukaryota</taxon>
        <taxon>Sar</taxon>
        <taxon>Alveolata</taxon>
        <taxon>Apicomplexa</taxon>
        <taxon>Aconoidasida</taxon>
        <taxon>Haemosporida</taxon>
        <taxon>Plasmodiidae</taxon>
        <taxon>Plasmodium</taxon>
        <taxon>Plasmodium (Vinckeia)</taxon>
    </lineage>
</organism>
<dbReference type="InterPro" id="IPR039272">
    <property type="entry name" value="CLEC16A/TT9"/>
</dbReference>
<dbReference type="Proteomes" id="UP000008553">
    <property type="component" value="Unassembled WGS sequence"/>
</dbReference>
<feature type="non-terminal residue" evidence="3">
    <location>
        <position position="1"/>
    </location>
</feature>
<dbReference type="PaxDb" id="73239-Q7RJ79"/>
<dbReference type="Pfam" id="PF09758">
    <property type="entry name" value="FPL"/>
    <property type="match status" value="1"/>
</dbReference>
<dbReference type="GO" id="GO:0006914">
    <property type="term" value="P:autophagy"/>
    <property type="evidence" value="ECO:0007669"/>
    <property type="project" value="UniProtKB-KW"/>
</dbReference>